<evidence type="ECO:0000313" key="5">
    <source>
        <dbReference type="Proteomes" id="UP001619887"/>
    </source>
</evidence>
<dbReference type="EMBL" id="JBIYXZ010002075">
    <property type="protein sequence ID" value="KAL3057828.1"/>
    <property type="molecule type" value="Genomic_DNA"/>
</dbReference>
<feature type="compositionally biased region" description="Polar residues" evidence="1">
    <location>
        <begin position="344"/>
        <end position="354"/>
    </location>
</feature>
<keyword evidence="2" id="KW-1133">Transmembrane helix</keyword>
<feature type="compositionally biased region" description="Low complexity" evidence="1">
    <location>
        <begin position="165"/>
        <end position="181"/>
    </location>
</feature>
<gene>
    <name evidence="4" type="ORF">OYC64_008140</name>
</gene>
<evidence type="ECO:0000256" key="1">
    <source>
        <dbReference type="SAM" id="MobiDB-lite"/>
    </source>
</evidence>
<feature type="compositionally biased region" description="Low complexity" evidence="1">
    <location>
        <begin position="73"/>
        <end position="89"/>
    </location>
</feature>
<feature type="compositionally biased region" description="Polar residues" evidence="1">
    <location>
        <begin position="210"/>
        <end position="223"/>
    </location>
</feature>
<feature type="region of interest" description="Disordered" evidence="1">
    <location>
        <begin position="72"/>
        <end position="223"/>
    </location>
</feature>
<feature type="transmembrane region" description="Helical" evidence="2">
    <location>
        <begin position="256"/>
        <end position="277"/>
    </location>
</feature>
<feature type="chain" id="PRO_5044822991" evidence="3">
    <location>
        <begin position="20"/>
        <end position="427"/>
    </location>
</feature>
<organism evidence="4 5">
    <name type="scientific">Pagothenia borchgrevinki</name>
    <name type="common">Bald rockcod</name>
    <name type="synonym">Trematomus borchgrevinki</name>
    <dbReference type="NCBI Taxonomy" id="8213"/>
    <lineage>
        <taxon>Eukaryota</taxon>
        <taxon>Metazoa</taxon>
        <taxon>Chordata</taxon>
        <taxon>Craniata</taxon>
        <taxon>Vertebrata</taxon>
        <taxon>Euteleostomi</taxon>
        <taxon>Actinopterygii</taxon>
        <taxon>Neopterygii</taxon>
        <taxon>Teleostei</taxon>
        <taxon>Neoteleostei</taxon>
        <taxon>Acanthomorphata</taxon>
        <taxon>Eupercaria</taxon>
        <taxon>Perciformes</taxon>
        <taxon>Notothenioidei</taxon>
        <taxon>Nototheniidae</taxon>
        <taxon>Pagothenia</taxon>
    </lineage>
</organism>
<reference evidence="4 5" key="1">
    <citation type="journal article" date="2022" name="G3 (Bethesda)">
        <title>Evaluating Illumina-, Nanopore-, and PacBio-based genome assembly strategies with the bald notothen, Trematomus borchgrevinki.</title>
        <authorList>
            <person name="Rayamajhi N."/>
            <person name="Cheng C.C."/>
            <person name="Catchen J.M."/>
        </authorList>
    </citation>
    <scope>NUCLEOTIDE SEQUENCE [LARGE SCALE GENOMIC DNA]</scope>
    <source>
        <strain evidence="4">AGRC-2024</strain>
    </source>
</reference>
<keyword evidence="3" id="KW-0732">Signal</keyword>
<protein>
    <submittedName>
        <fullName evidence="4">Uncharacterized protein</fullName>
    </submittedName>
</protein>
<accession>A0ABD2GXC4</accession>
<comment type="caution">
    <text evidence="4">The sequence shown here is derived from an EMBL/GenBank/DDBJ whole genome shotgun (WGS) entry which is preliminary data.</text>
</comment>
<keyword evidence="5" id="KW-1185">Reference proteome</keyword>
<sequence length="427" mass="45772">MTVNSVCLIFTVLLPLTASSTVTSGQRYNSTNVMTGTPVTQNTFAQDKMTSQEVSSLNPISITDINTTEEKATTPLQTSPTTPSKTFFPGIPTSSIPTNSTWSQSNSSTVGMKSTTEIHPSFRTSETTDATSHASIPTTTIGTPSMSSSSSQRQFTNDKMTRPFTRPTWSTNPNSTTTTFTEPVENPSTTNRQSTDQSTDQSTNTSTSTVRSGDATQSTGYKTSMATTKKPVIYITKAGEEVPEEKSKNQAPHGKAVAGLIGGALVFMMVGFLVILIKKRKLQKQQITTRDWAGPSPFIEDGADNGEVTLRSSNRISLSSFLPERLSKRLSLLQETDEALKDMTQGTTFGNKGSTFGREGDGNDVQESNGVAVPEIESTGDPPKTVENLTSSPTKDTAITNNNSEVAIQNEENVADPPTLSEAVKTD</sequence>
<feature type="compositionally biased region" description="Low complexity" evidence="1">
    <location>
        <begin position="188"/>
        <end position="209"/>
    </location>
</feature>
<feature type="compositionally biased region" description="Polar residues" evidence="1">
    <location>
        <begin position="110"/>
        <end position="134"/>
    </location>
</feature>
<keyword evidence="2" id="KW-0812">Transmembrane</keyword>
<feature type="region of interest" description="Disordered" evidence="1">
    <location>
        <begin position="344"/>
        <end position="427"/>
    </location>
</feature>
<feature type="compositionally biased region" description="Polar residues" evidence="1">
    <location>
        <begin position="387"/>
        <end position="412"/>
    </location>
</feature>
<feature type="compositionally biased region" description="Low complexity" evidence="1">
    <location>
        <begin position="135"/>
        <end position="151"/>
    </location>
</feature>
<proteinExistence type="predicted"/>
<dbReference type="Proteomes" id="UP001619887">
    <property type="component" value="Unassembled WGS sequence"/>
</dbReference>
<keyword evidence="2" id="KW-0472">Membrane</keyword>
<evidence type="ECO:0000313" key="4">
    <source>
        <dbReference type="EMBL" id="KAL3057828.1"/>
    </source>
</evidence>
<evidence type="ECO:0000256" key="2">
    <source>
        <dbReference type="SAM" id="Phobius"/>
    </source>
</evidence>
<reference evidence="4 5" key="2">
    <citation type="journal article" date="2024" name="G3 (Bethesda)">
        <title>The genome of the cryopelagic Antarctic bald notothen, Trematomus borchgrevinki.</title>
        <authorList>
            <person name="Rayamajhi N."/>
            <person name="Rivera-Colon A.G."/>
            <person name="Minhas B.F."/>
            <person name="Cheng C.C."/>
            <person name="Catchen J.M."/>
        </authorList>
    </citation>
    <scope>NUCLEOTIDE SEQUENCE [LARGE SCALE GENOMIC DNA]</scope>
    <source>
        <strain evidence="4">AGRC-2024</strain>
    </source>
</reference>
<feature type="compositionally biased region" description="Low complexity" evidence="1">
    <location>
        <begin position="98"/>
        <end position="109"/>
    </location>
</feature>
<feature type="signal peptide" evidence="3">
    <location>
        <begin position="1"/>
        <end position="19"/>
    </location>
</feature>
<evidence type="ECO:0000256" key="3">
    <source>
        <dbReference type="SAM" id="SignalP"/>
    </source>
</evidence>
<dbReference type="AlphaFoldDB" id="A0ABD2GXC4"/>
<name>A0ABD2GXC4_PAGBO</name>